<dbReference type="InterPro" id="IPR036397">
    <property type="entry name" value="RNaseH_sf"/>
</dbReference>
<dbReference type="STRING" id="1802164.A3H51_01480"/>
<dbReference type="GO" id="GO:0003676">
    <property type="term" value="F:nucleic acid binding"/>
    <property type="evidence" value="ECO:0007669"/>
    <property type="project" value="InterPro"/>
</dbReference>
<dbReference type="PROSITE" id="PS50879">
    <property type="entry name" value="RNASE_H_1"/>
    <property type="match status" value="1"/>
</dbReference>
<name>A0A1G2HHW5_9BACT</name>
<feature type="non-terminal residue" evidence="2">
    <location>
        <position position="1"/>
    </location>
</feature>
<dbReference type="SUPFAM" id="SSF53098">
    <property type="entry name" value="Ribonuclease H-like"/>
    <property type="match status" value="1"/>
</dbReference>
<dbReference type="Proteomes" id="UP000178509">
    <property type="component" value="Unassembled WGS sequence"/>
</dbReference>
<dbReference type="GO" id="GO:0004523">
    <property type="term" value="F:RNA-DNA hybrid ribonuclease activity"/>
    <property type="evidence" value="ECO:0007669"/>
    <property type="project" value="InterPro"/>
</dbReference>
<evidence type="ECO:0000313" key="2">
    <source>
        <dbReference type="EMBL" id="OGZ62092.1"/>
    </source>
</evidence>
<evidence type="ECO:0000313" key="3">
    <source>
        <dbReference type="Proteomes" id="UP000178509"/>
    </source>
</evidence>
<evidence type="ECO:0000259" key="1">
    <source>
        <dbReference type="PROSITE" id="PS50879"/>
    </source>
</evidence>
<reference evidence="2 3" key="1">
    <citation type="journal article" date="2016" name="Nat. Commun.">
        <title>Thousands of microbial genomes shed light on interconnected biogeochemical processes in an aquifer system.</title>
        <authorList>
            <person name="Anantharaman K."/>
            <person name="Brown C.T."/>
            <person name="Hug L.A."/>
            <person name="Sharon I."/>
            <person name="Castelle C.J."/>
            <person name="Probst A.J."/>
            <person name="Thomas B.C."/>
            <person name="Singh A."/>
            <person name="Wilkins M.J."/>
            <person name="Karaoz U."/>
            <person name="Brodie E.L."/>
            <person name="Williams K.H."/>
            <person name="Hubbard S.S."/>
            <person name="Banfield J.F."/>
        </authorList>
    </citation>
    <scope>NUCLEOTIDE SEQUENCE [LARGE SCALE GENOMIC DNA]</scope>
</reference>
<comment type="caution">
    <text evidence="2">The sequence shown here is derived from an EMBL/GenBank/DDBJ whole genome shotgun (WGS) entry which is preliminary data.</text>
</comment>
<dbReference type="CDD" id="cd09279">
    <property type="entry name" value="RNase_HI_like"/>
    <property type="match status" value="1"/>
</dbReference>
<protein>
    <recommendedName>
        <fullName evidence="1">RNase H type-1 domain-containing protein</fullName>
    </recommendedName>
</protein>
<feature type="domain" description="RNase H type-1" evidence="1">
    <location>
        <begin position="1"/>
        <end position="110"/>
    </location>
</feature>
<dbReference type="InterPro" id="IPR012337">
    <property type="entry name" value="RNaseH-like_sf"/>
</dbReference>
<gene>
    <name evidence="2" type="ORF">A3H51_01480</name>
</gene>
<dbReference type="PANTHER" id="PTHR46387">
    <property type="entry name" value="POLYNUCLEOTIDYL TRANSFERASE, RIBONUCLEASE H-LIKE SUPERFAMILY PROTEIN"/>
    <property type="match status" value="1"/>
</dbReference>
<sequence>FGAPISKDYSQYLGKKTNNEAEYEAVIFALKKLKALAGKEKIKELELEIFMDSQLAVKQLNYEYKIESSNIVPLFVKIHNLRLDYKKVSFTHVPRERNKDADKLVNMELDKRVGADSLFNL</sequence>
<accession>A0A1G2HHW5</accession>
<dbReference type="Pfam" id="PF13456">
    <property type="entry name" value="RVT_3"/>
    <property type="match status" value="1"/>
</dbReference>
<dbReference type="EMBL" id="MHOJ01000028">
    <property type="protein sequence ID" value="OGZ62092.1"/>
    <property type="molecule type" value="Genomic_DNA"/>
</dbReference>
<dbReference type="Gene3D" id="3.30.420.10">
    <property type="entry name" value="Ribonuclease H-like superfamily/Ribonuclease H"/>
    <property type="match status" value="1"/>
</dbReference>
<dbReference type="PANTHER" id="PTHR46387:SF2">
    <property type="entry name" value="RIBONUCLEASE HI"/>
    <property type="match status" value="1"/>
</dbReference>
<dbReference type="InterPro" id="IPR002156">
    <property type="entry name" value="RNaseH_domain"/>
</dbReference>
<proteinExistence type="predicted"/>
<organism evidence="2 3">
    <name type="scientific">Candidatus Spechtbacteria bacterium RIFCSPLOWO2_02_FULL_38_8</name>
    <dbReference type="NCBI Taxonomy" id="1802164"/>
    <lineage>
        <taxon>Bacteria</taxon>
        <taxon>Candidatus Spechtiibacteriota</taxon>
    </lineage>
</organism>
<dbReference type="AlphaFoldDB" id="A0A1G2HHW5"/>